<feature type="domain" description="EF-hand" evidence="4">
    <location>
        <begin position="523"/>
        <end position="558"/>
    </location>
</feature>
<keyword evidence="2" id="KW-0106">Calcium</keyword>
<keyword evidence="6" id="KW-1185">Reference proteome</keyword>
<dbReference type="PROSITE" id="PS00018">
    <property type="entry name" value="EF_HAND_1"/>
    <property type="match status" value="1"/>
</dbReference>
<keyword evidence="1" id="KW-0479">Metal-binding</keyword>
<feature type="compositionally biased region" description="Polar residues" evidence="3">
    <location>
        <begin position="412"/>
        <end position="421"/>
    </location>
</feature>
<sequence length="812" mass="90570">MESGGEQTQKIQLVTLARENEERKGRMGEGLENGLRDDVNQHEQAQEEDESDVMVNWVTSYGEVLENELLELETPQIVDLDVAPELEMEVEPETKAEPCPAPTLNPEAKQDSHVEASCEDPEQQDKTESLHSCTAELTQQDASQGTMTSTSNYLSSTCKEKVDLEDQEFTYQRSIHVQTSKHLFWADKFIQASEYNLKQETSRQPGKKNTDKTKSRPKQGSVPKNTPCSKEQLQNPSIQPDLPDTVSDQPPSAPPPSPTLQPSLGLEDLINFASSLAVASSNKMDLPSLEHMIKTPPQKAMEPSTEPMVEDASQPAKDKPEQEKLSELPKESPEKPLEAEEPHRAQKLEHKNFFDYRKPGIQKTTIQGQLKLLQSPAVSPPQQGDEKKPPQKPKRQLTRDPEEGKGDRTQKGRLQQHTAPLTQAEPGAATATGVEQTSPKAKEFKGFVATRSVQSGPGAGPQRCKGLSNLFPRGSFADENMLLLTPRQLAAFQDIFKLFSSSPTGTVDMRSMKAALSNVGIQLSPREMCEALQQADLDGDRTVSFKDFLGVLTDSHRLAQCLSQVRNSQGCDQQRLQTLFFEMLFKLMRLGFVPYKSTQEVMSYYSKKQRALRLNSSCKSWSRGQDHSARARVGLTFFCQATRLSGLTSTQLVRSLNRLHKTGVPSPYSQIPNLAEQTLPEHKTRNPVPCSEVRLSKFYRPYRPYRPSHPKPNQKMRSQGESWGRRCGQCTGAGHADKGRPCEGWDARIGTRQTQGMSQVGMGGAGEEWEQDSTKWGQGRRRWRRDRPRCDLRSLTDLRIGHGTQVGGGAGV</sequence>
<dbReference type="SUPFAM" id="SSF47473">
    <property type="entry name" value="EF-hand"/>
    <property type="match status" value="1"/>
</dbReference>
<feature type="compositionally biased region" description="Basic and acidic residues" evidence="3">
    <location>
        <begin position="18"/>
        <end position="45"/>
    </location>
</feature>
<name>L5KS04_PTEAL</name>
<reference evidence="6" key="1">
    <citation type="journal article" date="2013" name="Science">
        <title>Comparative analysis of bat genomes provides insight into the evolution of flight and immunity.</title>
        <authorList>
            <person name="Zhang G."/>
            <person name="Cowled C."/>
            <person name="Shi Z."/>
            <person name="Huang Z."/>
            <person name="Bishop-Lilly K.A."/>
            <person name="Fang X."/>
            <person name="Wynne J.W."/>
            <person name="Xiong Z."/>
            <person name="Baker M.L."/>
            <person name="Zhao W."/>
            <person name="Tachedjian M."/>
            <person name="Zhu Y."/>
            <person name="Zhou P."/>
            <person name="Jiang X."/>
            <person name="Ng J."/>
            <person name="Yang L."/>
            <person name="Wu L."/>
            <person name="Xiao J."/>
            <person name="Feng Y."/>
            <person name="Chen Y."/>
            <person name="Sun X."/>
            <person name="Zhang Y."/>
            <person name="Marsh G.A."/>
            <person name="Crameri G."/>
            <person name="Broder C.C."/>
            <person name="Frey K.G."/>
            <person name="Wang L.F."/>
            <person name="Wang J."/>
        </authorList>
    </citation>
    <scope>NUCLEOTIDE SEQUENCE [LARGE SCALE GENOMIC DNA]</scope>
</reference>
<accession>L5KS04</accession>
<dbReference type="EMBL" id="KB030578">
    <property type="protein sequence ID" value="ELK14197.1"/>
    <property type="molecule type" value="Genomic_DNA"/>
</dbReference>
<feature type="region of interest" description="Disordered" evidence="3">
    <location>
        <begin position="280"/>
        <end position="439"/>
    </location>
</feature>
<dbReference type="InterPro" id="IPR029297">
    <property type="entry name" value="SPATA32"/>
</dbReference>
<dbReference type="PANTHER" id="PTHR37338:SF1">
    <property type="entry name" value="SPERMATOGENESIS-ASSOCIATED PROTEIN 32"/>
    <property type="match status" value="1"/>
</dbReference>
<feature type="compositionally biased region" description="Basic and acidic residues" evidence="3">
    <location>
        <begin position="316"/>
        <end position="358"/>
    </location>
</feature>
<evidence type="ECO:0000259" key="4">
    <source>
        <dbReference type="PROSITE" id="PS50222"/>
    </source>
</evidence>
<dbReference type="AlphaFoldDB" id="L5KS04"/>
<organism evidence="5 6">
    <name type="scientific">Pteropus alecto</name>
    <name type="common">Black flying fox</name>
    <dbReference type="NCBI Taxonomy" id="9402"/>
    <lineage>
        <taxon>Eukaryota</taxon>
        <taxon>Metazoa</taxon>
        <taxon>Chordata</taxon>
        <taxon>Craniata</taxon>
        <taxon>Vertebrata</taxon>
        <taxon>Euteleostomi</taxon>
        <taxon>Mammalia</taxon>
        <taxon>Eutheria</taxon>
        <taxon>Laurasiatheria</taxon>
        <taxon>Chiroptera</taxon>
        <taxon>Yinpterochiroptera</taxon>
        <taxon>Pteropodoidea</taxon>
        <taxon>Pteropodidae</taxon>
        <taxon>Pteropodinae</taxon>
        <taxon>Pteropus</taxon>
    </lineage>
</organism>
<feature type="compositionally biased region" description="Polar residues" evidence="3">
    <location>
        <begin position="130"/>
        <end position="154"/>
    </location>
</feature>
<dbReference type="InterPro" id="IPR002048">
    <property type="entry name" value="EF_hand_dom"/>
</dbReference>
<feature type="compositionally biased region" description="Polar residues" evidence="3">
    <location>
        <begin position="222"/>
        <end position="238"/>
    </location>
</feature>
<dbReference type="Gene3D" id="1.10.238.10">
    <property type="entry name" value="EF-hand"/>
    <property type="match status" value="1"/>
</dbReference>
<dbReference type="GO" id="GO:0003779">
    <property type="term" value="F:actin binding"/>
    <property type="evidence" value="ECO:0007669"/>
    <property type="project" value="TreeGrafter"/>
</dbReference>
<dbReference type="GO" id="GO:0048471">
    <property type="term" value="C:perinuclear region of cytoplasm"/>
    <property type="evidence" value="ECO:0007669"/>
    <property type="project" value="TreeGrafter"/>
</dbReference>
<dbReference type="GO" id="GO:0005509">
    <property type="term" value="F:calcium ion binding"/>
    <property type="evidence" value="ECO:0007669"/>
    <property type="project" value="InterPro"/>
</dbReference>
<dbReference type="GO" id="GO:0007283">
    <property type="term" value="P:spermatogenesis"/>
    <property type="evidence" value="ECO:0007669"/>
    <property type="project" value="InterPro"/>
</dbReference>
<evidence type="ECO:0000313" key="6">
    <source>
        <dbReference type="Proteomes" id="UP000010552"/>
    </source>
</evidence>
<feature type="region of interest" description="Disordered" evidence="3">
    <location>
        <begin position="196"/>
        <end position="266"/>
    </location>
</feature>
<evidence type="ECO:0000256" key="2">
    <source>
        <dbReference type="ARBA" id="ARBA00022837"/>
    </source>
</evidence>
<evidence type="ECO:0000256" key="3">
    <source>
        <dbReference type="SAM" id="MobiDB-lite"/>
    </source>
</evidence>
<dbReference type="InParanoid" id="L5KS04"/>
<evidence type="ECO:0000256" key="1">
    <source>
        <dbReference type="ARBA" id="ARBA00022723"/>
    </source>
</evidence>
<dbReference type="PANTHER" id="PTHR37338">
    <property type="entry name" value="SPERMATOGENESIS-ASSOCIATED PROTEIN 32"/>
    <property type="match status" value="1"/>
</dbReference>
<dbReference type="PROSITE" id="PS50222">
    <property type="entry name" value="EF_HAND_2"/>
    <property type="match status" value="1"/>
</dbReference>
<evidence type="ECO:0000313" key="5">
    <source>
        <dbReference type="EMBL" id="ELK14197.1"/>
    </source>
</evidence>
<feature type="region of interest" description="Disordered" evidence="3">
    <location>
        <begin position="89"/>
        <end position="154"/>
    </location>
</feature>
<dbReference type="eggNOG" id="ENOG502RU2T">
    <property type="taxonomic scope" value="Eukaryota"/>
</dbReference>
<dbReference type="Proteomes" id="UP000010552">
    <property type="component" value="Unassembled WGS sequence"/>
</dbReference>
<gene>
    <name evidence="5" type="ORF">PAL_GLEAN10004272</name>
</gene>
<dbReference type="InterPro" id="IPR011992">
    <property type="entry name" value="EF-hand-dom_pair"/>
</dbReference>
<dbReference type="InterPro" id="IPR018247">
    <property type="entry name" value="EF_Hand_1_Ca_BS"/>
</dbReference>
<feature type="region of interest" description="Disordered" evidence="3">
    <location>
        <begin position="1"/>
        <end position="53"/>
    </location>
</feature>
<protein>
    <recommendedName>
        <fullName evidence="4">EF-hand domain-containing protein</fullName>
    </recommendedName>
</protein>
<feature type="region of interest" description="Disordered" evidence="3">
    <location>
        <begin position="701"/>
        <end position="720"/>
    </location>
</feature>
<feature type="compositionally biased region" description="Polar residues" evidence="3">
    <location>
        <begin position="1"/>
        <end position="12"/>
    </location>
</feature>
<feature type="region of interest" description="Disordered" evidence="3">
    <location>
        <begin position="753"/>
        <end position="782"/>
    </location>
</feature>
<proteinExistence type="predicted"/>
<feature type="compositionally biased region" description="Basic and acidic residues" evidence="3">
    <location>
        <begin position="397"/>
        <end position="410"/>
    </location>
</feature>
<dbReference type="Pfam" id="PF15310">
    <property type="entry name" value="VAD1-2"/>
    <property type="match status" value="1"/>
</dbReference>